<name>A0A814JWF3_9BILA</name>
<dbReference type="Gene3D" id="2.130.10.10">
    <property type="entry name" value="YVTN repeat-like/Quinoprotein amine dehydrogenase"/>
    <property type="match status" value="1"/>
</dbReference>
<organism evidence="3 4">
    <name type="scientific">Rotaria sordida</name>
    <dbReference type="NCBI Taxonomy" id="392033"/>
    <lineage>
        <taxon>Eukaryota</taxon>
        <taxon>Metazoa</taxon>
        <taxon>Spiralia</taxon>
        <taxon>Gnathifera</taxon>
        <taxon>Rotifera</taxon>
        <taxon>Eurotatoria</taxon>
        <taxon>Bdelloidea</taxon>
        <taxon>Philodinida</taxon>
        <taxon>Philodinidae</taxon>
        <taxon>Rotaria</taxon>
    </lineage>
</organism>
<dbReference type="InterPro" id="IPR015943">
    <property type="entry name" value="WD40/YVTN_repeat-like_dom_sf"/>
</dbReference>
<evidence type="ECO:0000256" key="1">
    <source>
        <dbReference type="ARBA" id="ARBA00022574"/>
    </source>
</evidence>
<evidence type="ECO:0000313" key="3">
    <source>
        <dbReference type="EMBL" id="CAF1042877.1"/>
    </source>
</evidence>
<dbReference type="GO" id="GO:0030864">
    <property type="term" value="C:cortical actin cytoskeleton"/>
    <property type="evidence" value="ECO:0007669"/>
    <property type="project" value="TreeGrafter"/>
</dbReference>
<dbReference type="Proteomes" id="UP000663870">
    <property type="component" value="Unassembled WGS sequence"/>
</dbReference>
<evidence type="ECO:0000313" key="4">
    <source>
        <dbReference type="Proteomes" id="UP000663870"/>
    </source>
</evidence>
<dbReference type="SUPFAM" id="SSF50978">
    <property type="entry name" value="WD40 repeat-like"/>
    <property type="match status" value="1"/>
</dbReference>
<keyword evidence="2" id="KW-0677">Repeat</keyword>
<proteinExistence type="predicted"/>
<keyword evidence="1" id="KW-0853">WD repeat</keyword>
<sequence length="122" mass="13902">MIIKGKGRKNANIFEDNKVHIFSVNGTTLIPLRELERHDVVTRLTYSHDECFLGTADNMKNITRYQLLNFELIGRDMWCYHAATVTDLAFSLDGKKLASVAIDTHLMIHQTVNITKVKQVKG</sequence>
<reference evidence="3" key="1">
    <citation type="submission" date="2021-02" db="EMBL/GenBank/DDBJ databases">
        <authorList>
            <person name="Nowell W R."/>
        </authorList>
    </citation>
    <scope>NUCLEOTIDE SEQUENCE</scope>
</reference>
<dbReference type="PANTHER" id="PTHR19856">
    <property type="entry name" value="WD-REPEATCONTAINING PROTEIN WDR1"/>
    <property type="match status" value="1"/>
</dbReference>
<dbReference type="GO" id="GO:0051015">
    <property type="term" value="F:actin filament binding"/>
    <property type="evidence" value="ECO:0007669"/>
    <property type="project" value="TreeGrafter"/>
</dbReference>
<dbReference type="PANTHER" id="PTHR19856:SF0">
    <property type="entry name" value="WD REPEAT-CONTAINING PROTEIN 1"/>
    <property type="match status" value="1"/>
</dbReference>
<comment type="caution">
    <text evidence="3">The sequence shown here is derived from an EMBL/GenBank/DDBJ whole genome shotgun (WGS) entry which is preliminary data.</text>
</comment>
<dbReference type="EMBL" id="CAJNOL010000390">
    <property type="protein sequence ID" value="CAF1042877.1"/>
    <property type="molecule type" value="Genomic_DNA"/>
</dbReference>
<keyword evidence="4" id="KW-1185">Reference proteome</keyword>
<dbReference type="AlphaFoldDB" id="A0A814JWF3"/>
<evidence type="ECO:0000256" key="2">
    <source>
        <dbReference type="ARBA" id="ARBA00022737"/>
    </source>
</evidence>
<gene>
    <name evidence="3" type="ORF">JXQ802_LOCUS16243</name>
</gene>
<dbReference type="GO" id="GO:0030042">
    <property type="term" value="P:actin filament depolymerization"/>
    <property type="evidence" value="ECO:0007669"/>
    <property type="project" value="TreeGrafter"/>
</dbReference>
<protein>
    <submittedName>
        <fullName evidence="3">Uncharacterized protein</fullName>
    </submittedName>
</protein>
<dbReference type="GO" id="GO:0040011">
    <property type="term" value="P:locomotion"/>
    <property type="evidence" value="ECO:0007669"/>
    <property type="project" value="TreeGrafter"/>
</dbReference>
<dbReference type="InterPro" id="IPR036322">
    <property type="entry name" value="WD40_repeat_dom_sf"/>
</dbReference>
<accession>A0A814JWF3</accession>